<dbReference type="InterPro" id="IPR036942">
    <property type="entry name" value="Beta-barrel_TonB_sf"/>
</dbReference>
<dbReference type="GO" id="GO:0009279">
    <property type="term" value="C:cell outer membrane"/>
    <property type="evidence" value="ECO:0007669"/>
    <property type="project" value="UniProtKB-SubCell"/>
</dbReference>
<dbReference type="RefSeq" id="WP_112379185.1">
    <property type="nucleotide sequence ID" value="NZ_CP030104.1"/>
</dbReference>
<dbReference type="AlphaFoldDB" id="A0A2Z4LVR6"/>
<keyword evidence="4" id="KW-0732">Signal</keyword>
<dbReference type="OrthoDB" id="8764943at2"/>
<evidence type="ECO:0000259" key="5">
    <source>
        <dbReference type="Pfam" id="PF14905"/>
    </source>
</evidence>
<keyword evidence="3" id="KW-0998">Cell outer membrane</keyword>
<dbReference type="Proteomes" id="UP000248536">
    <property type="component" value="Chromosome"/>
</dbReference>
<dbReference type="SUPFAM" id="SSF49464">
    <property type="entry name" value="Carboxypeptidase regulatory domain-like"/>
    <property type="match status" value="1"/>
</dbReference>
<gene>
    <name evidence="6" type="ORF">HME9304_02863</name>
</gene>
<dbReference type="Pfam" id="PF14905">
    <property type="entry name" value="OMP_b-brl_3"/>
    <property type="match status" value="1"/>
</dbReference>
<feature type="domain" description="Outer membrane protein beta-barrel" evidence="5">
    <location>
        <begin position="361"/>
        <end position="748"/>
    </location>
</feature>
<feature type="chain" id="PRO_5016402855" description="Outer membrane protein beta-barrel domain-containing protein" evidence="4">
    <location>
        <begin position="20"/>
        <end position="772"/>
    </location>
</feature>
<feature type="signal peptide" evidence="4">
    <location>
        <begin position="1"/>
        <end position="19"/>
    </location>
</feature>
<evidence type="ECO:0000256" key="3">
    <source>
        <dbReference type="ARBA" id="ARBA00023237"/>
    </source>
</evidence>
<dbReference type="InterPro" id="IPR037066">
    <property type="entry name" value="Plug_dom_sf"/>
</dbReference>
<evidence type="ECO:0000313" key="7">
    <source>
        <dbReference type="Proteomes" id="UP000248536"/>
    </source>
</evidence>
<dbReference type="Gene3D" id="2.40.170.20">
    <property type="entry name" value="TonB-dependent receptor, beta-barrel domain"/>
    <property type="match status" value="1"/>
</dbReference>
<dbReference type="PANTHER" id="PTHR40980:SF4">
    <property type="entry name" value="TONB-DEPENDENT RECEPTOR-LIKE BETA-BARREL DOMAIN-CONTAINING PROTEIN"/>
    <property type="match status" value="1"/>
</dbReference>
<evidence type="ECO:0000313" key="6">
    <source>
        <dbReference type="EMBL" id="AWX45833.1"/>
    </source>
</evidence>
<evidence type="ECO:0000256" key="1">
    <source>
        <dbReference type="ARBA" id="ARBA00004442"/>
    </source>
</evidence>
<dbReference type="PANTHER" id="PTHR40980">
    <property type="entry name" value="PLUG DOMAIN-CONTAINING PROTEIN"/>
    <property type="match status" value="1"/>
</dbReference>
<evidence type="ECO:0000256" key="2">
    <source>
        <dbReference type="ARBA" id="ARBA00023136"/>
    </source>
</evidence>
<evidence type="ECO:0000256" key="4">
    <source>
        <dbReference type="SAM" id="SignalP"/>
    </source>
</evidence>
<dbReference type="InterPro" id="IPR041700">
    <property type="entry name" value="OMP_b-brl_3"/>
</dbReference>
<accession>A0A2Z4LVR6</accession>
<reference evidence="6 7" key="1">
    <citation type="submission" date="2018-06" db="EMBL/GenBank/DDBJ databases">
        <title>Spongiibacterium sp. HME9304 Genome sequencing and assembly.</title>
        <authorList>
            <person name="Kang H."/>
            <person name="Kim H."/>
            <person name="Joh K."/>
        </authorList>
    </citation>
    <scope>NUCLEOTIDE SEQUENCE [LARGE SCALE GENOMIC DNA]</scope>
    <source>
        <strain evidence="6 7">HME9304</strain>
    </source>
</reference>
<keyword evidence="2" id="KW-0472">Membrane</keyword>
<dbReference type="SUPFAM" id="SSF56935">
    <property type="entry name" value="Porins"/>
    <property type="match status" value="1"/>
</dbReference>
<name>A0A2Z4LVR6_9FLAO</name>
<dbReference type="Gene3D" id="2.170.130.10">
    <property type="entry name" value="TonB-dependent receptor, plug domain"/>
    <property type="match status" value="1"/>
</dbReference>
<dbReference type="Pfam" id="PF13715">
    <property type="entry name" value="CarbopepD_reg_2"/>
    <property type="match status" value="1"/>
</dbReference>
<comment type="subcellular location">
    <subcellularLocation>
        <location evidence="1">Cell outer membrane</location>
    </subcellularLocation>
</comment>
<sequence length="772" mass="88141">MRFLILLPFFGLACCFVNAQNDTYQGVVEDYNSKETVPFATVAVYNADVLVNGTTTDENGQFKLKIAEDFTHFEVSFIGYENTTVQFTEIQNLKNIRFVLTPSITALDEVVVQGEQTTSQLKIDRKIINLGADLQQAGATTLDAFDQITEIQTDLGTGSLSLRGSGNVRLLINGKPSSMNPTELLEQLPASSVQRVEIITSPSAKNQADGLSGIINVILKKNGAKGLNTNLNAGAGTMRYSYGVDGNYNVSWINFRWNLSQTGRGMNSKQSISQLYDNGNTRDFFAPHDFYGLSRRLDTGLDFFINENNELSVGLDYTRDFHGFFNDTFYSNVTDREDYVYTRNSSHDHETTNFNVNYRTKFTRKNHFLEFDYQFSNNDNLLPAIDFEEDVFLFNEERRNDNILNAIALDYSLPLTEKILVEAGGSWNGRNLTSSLFTNLAGASESFDVFKYDESLLGIYGLTNITSGKLTYQVGLRYENLISNSINLSNSQTTDLKFSNFFPSLHVSYSINEANTLNMGYSRRVSRPNFRNINPFQARNQYFEWVANPGLRPEFSNNLETNYQYNGEKLSASAAFFYRYRTDVIERLQNIDAEGVLRNVFDNIGEKHSYGVEASVSYKLMDFWNSQLSANYYHTTVDQDIFLSWDELYSSNLIFKNTFKISKALSADISYRQNFKTQNAFDFIEPRNRIDVAVRLKLLENRLAMNLRIVDLLDNNLMYRTAVTQNVKQNEVWRFQSQTFGFLLSASYKLFQNKGKTRNRKNRNYQYGGTTD</sequence>
<dbReference type="KEGG" id="spon:HME9304_02863"/>
<keyword evidence="7" id="KW-1185">Reference proteome</keyword>
<protein>
    <recommendedName>
        <fullName evidence="5">Outer membrane protein beta-barrel domain-containing protein</fullName>
    </recommendedName>
</protein>
<dbReference type="EMBL" id="CP030104">
    <property type="protein sequence ID" value="AWX45833.1"/>
    <property type="molecule type" value="Genomic_DNA"/>
</dbReference>
<dbReference type="Gene3D" id="2.60.40.1120">
    <property type="entry name" value="Carboxypeptidase-like, regulatory domain"/>
    <property type="match status" value="1"/>
</dbReference>
<organism evidence="6 7">
    <name type="scientific">Flagellimonas maritima</name>
    <dbReference type="NCBI Taxonomy" id="1383885"/>
    <lineage>
        <taxon>Bacteria</taxon>
        <taxon>Pseudomonadati</taxon>
        <taxon>Bacteroidota</taxon>
        <taxon>Flavobacteriia</taxon>
        <taxon>Flavobacteriales</taxon>
        <taxon>Flavobacteriaceae</taxon>
        <taxon>Flagellimonas</taxon>
    </lineage>
</organism>
<dbReference type="InterPro" id="IPR008969">
    <property type="entry name" value="CarboxyPept-like_regulatory"/>
</dbReference>
<proteinExistence type="predicted"/>